<dbReference type="GO" id="GO:0051301">
    <property type="term" value="P:cell division"/>
    <property type="evidence" value="ECO:0007669"/>
    <property type="project" value="UniProtKB-KW"/>
</dbReference>
<dbReference type="Pfam" id="PF08672">
    <property type="entry name" value="ANAPC2"/>
    <property type="match status" value="1"/>
</dbReference>
<reference evidence="9 10" key="1">
    <citation type="journal article" date="2020" name="ISME J.">
        <title>Uncovering the hidden diversity of litter-decomposition mechanisms in mushroom-forming fungi.</title>
        <authorList>
            <person name="Floudas D."/>
            <person name="Bentzer J."/>
            <person name="Ahren D."/>
            <person name="Johansson T."/>
            <person name="Persson P."/>
            <person name="Tunlid A."/>
        </authorList>
    </citation>
    <scope>NUCLEOTIDE SEQUENCE [LARGE SCALE GENOMIC DNA]</scope>
    <source>
        <strain evidence="9 10">CBS 146.42</strain>
    </source>
</reference>
<dbReference type="InterPro" id="IPR016158">
    <property type="entry name" value="Cullin_homology"/>
</dbReference>
<dbReference type="AlphaFoldDB" id="A0A8H5G7I9"/>
<dbReference type="InterPro" id="IPR044554">
    <property type="entry name" value="ANAPC2"/>
</dbReference>
<evidence type="ECO:0000313" key="9">
    <source>
        <dbReference type="EMBL" id="KAF5359620.1"/>
    </source>
</evidence>
<comment type="similarity">
    <text evidence="6">Belongs to the cullin family.</text>
</comment>
<feature type="compositionally biased region" description="Gly residues" evidence="7">
    <location>
        <begin position="410"/>
        <end position="419"/>
    </location>
</feature>
<keyword evidence="5" id="KW-0131">Cell cycle</keyword>
<dbReference type="Gene3D" id="1.20.1310.10">
    <property type="entry name" value="Cullin Repeats"/>
    <property type="match status" value="1"/>
</dbReference>
<organism evidence="9 10">
    <name type="scientific">Leucocoprinus leucothites</name>
    <dbReference type="NCBI Taxonomy" id="201217"/>
    <lineage>
        <taxon>Eukaryota</taxon>
        <taxon>Fungi</taxon>
        <taxon>Dikarya</taxon>
        <taxon>Basidiomycota</taxon>
        <taxon>Agaricomycotina</taxon>
        <taxon>Agaricomycetes</taxon>
        <taxon>Agaricomycetidae</taxon>
        <taxon>Agaricales</taxon>
        <taxon>Agaricineae</taxon>
        <taxon>Agaricaceae</taxon>
        <taxon>Leucocoprinus</taxon>
    </lineage>
</organism>
<keyword evidence="4" id="KW-0833">Ubl conjugation pathway</keyword>
<name>A0A8H5G7I9_9AGAR</name>
<dbReference type="GO" id="GO:0006511">
    <property type="term" value="P:ubiquitin-dependent protein catabolic process"/>
    <property type="evidence" value="ECO:0007669"/>
    <property type="project" value="InterPro"/>
</dbReference>
<keyword evidence="3" id="KW-0498">Mitosis</keyword>
<dbReference type="InterPro" id="IPR036390">
    <property type="entry name" value="WH_DNA-bd_sf"/>
</dbReference>
<dbReference type="PANTHER" id="PTHR45957">
    <property type="entry name" value="ANAPHASE-PROMOTING COMPLEX SUBUNIT 2"/>
    <property type="match status" value="1"/>
</dbReference>
<feature type="domain" description="Cullin family profile" evidence="8">
    <location>
        <begin position="427"/>
        <end position="695"/>
    </location>
</feature>
<dbReference type="SUPFAM" id="SSF75632">
    <property type="entry name" value="Cullin homology domain"/>
    <property type="match status" value="1"/>
</dbReference>
<evidence type="ECO:0000256" key="2">
    <source>
        <dbReference type="ARBA" id="ARBA00022618"/>
    </source>
</evidence>
<proteinExistence type="inferred from homology"/>
<evidence type="ECO:0000259" key="8">
    <source>
        <dbReference type="PROSITE" id="PS50069"/>
    </source>
</evidence>
<keyword evidence="10" id="KW-1185">Reference proteome</keyword>
<comment type="caution">
    <text evidence="9">The sequence shown here is derived from an EMBL/GenBank/DDBJ whole genome shotgun (WGS) entry which is preliminary data.</text>
</comment>
<evidence type="ECO:0000256" key="6">
    <source>
        <dbReference type="PROSITE-ProRule" id="PRU00330"/>
    </source>
</evidence>
<dbReference type="Gene3D" id="3.30.230.130">
    <property type="entry name" value="Cullin, Chain C, Domain 2"/>
    <property type="match status" value="1"/>
</dbReference>
<evidence type="ECO:0000256" key="4">
    <source>
        <dbReference type="ARBA" id="ARBA00022786"/>
    </source>
</evidence>
<evidence type="ECO:0000256" key="1">
    <source>
        <dbReference type="ARBA" id="ARBA00016068"/>
    </source>
</evidence>
<dbReference type="InterPro" id="IPR057975">
    <property type="entry name" value="TPR_ANAPC2"/>
</dbReference>
<dbReference type="SMART" id="SM01013">
    <property type="entry name" value="APC2"/>
    <property type="match status" value="1"/>
</dbReference>
<feature type="region of interest" description="Disordered" evidence="7">
    <location>
        <begin position="396"/>
        <end position="420"/>
    </location>
</feature>
<dbReference type="GO" id="GO:0031625">
    <property type="term" value="F:ubiquitin protein ligase binding"/>
    <property type="evidence" value="ECO:0007669"/>
    <property type="project" value="InterPro"/>
</dbReference>
<evidence type="ECO:0000256" key="5">
    <source>
        <dbReference type="ARBA" id="ARBA00023306"/>
    </source>
</evidence>
<dbReference type="InterPro" id="IPR036388">
    <property type="entry name" value="WH-like_DNA-bd_sf"/>
</dbReference>
<dbReference type="InterPro" id="IPR036317">
    <property type="entry name" value="Cullin_homology_sf"/>
</dbReference>
<evidence type="ECO:0000256" key="3">
    <source>
        <dbReference type="ARBA" id="ARBA00022776"/>
    </source>
</evidence>
<feature type="region of interest" description="Disordered" evidence="7">
    <location>
        <begin position="547"/>
        <end position="568"/>
    </location>
</feature>
<protein>
    <recommendedName>
        <fullName evidence="1">Anaphase-promoting complex subunit 2</fullName>
    </recommendedName>
</protein>
<dbReference type="Pfam" id="PF25773">
    <property type="entry name" value="TPR_ANAPC2"/>
    <property type="match status" value="1"/>
</dbReference>
<dbReference type="OrthoDB" id="5581181at2759"/>
<dbReference type="GO" id="GO:0007091">
    <property type="term" value="P:metaphase/anaphase transition of mitotic cell cycle"/>
    <property type="evidence" value="ECO:0007669"/>
    <property type="project" value="TreeGrafter"/>
</dbReference>
<dbReference type="Gene3D" id="1.10.10.10">
    <property type="entry name" value="Winged helix-like DNA-binding domain superfamily/Winged helix DNA-binding domain"/>
    <property type="match status" value="1"/>
</dbReference>
<evidence type="ECO:0000256" key="7">
    <source>
        <dbReference type="SAM" id="MobiDB-lite"/>
    </source>
</evidence>
<sequence length="840" mass="93472">MASDALRHQVAAKWQESFSRLNRNEQGISGLVAFSNAWNLALSVLHPRKLDEPKEAVDMNAVRNAFTIINTGRRLPFLLETFLEDLKQQYYLVEADVQEYMTRFNAEEDPQIVQELVIRLVAWFKHWAPLSELGTTIYSAYTLSFQTHLFSAVPPSFARGFKALVASTLAASASTNKSPSSELPETDDPNAPIWQAFETLGLIDRYETTIATVGYEFIEQHVLETCAGEWSRPLLGELRDWMSEKVVPWMLLIYARGATNADEARSMLQGVGSRFDFHINKTLCNLRTGEIWDIIIDFPDSTGALQDLRDCLQRVDQRSSLVQALRKANHKRLLHPGADTKLILTQYVATIKCLRLIDPPGVLLFKVADPIRRYLRDRPDTIRCIVANLVGDDSDSPDSLLDDTLDPHGPSGGAGGEAGRAGQLLVNPAMMVDDYSDPNWDPEPLDAGPEFRANKPGDVLSTLVSIYDSQDLFVKELQVLLAQRLLSIPITSNPDNPNETVEKIEKERRNIEILKLRFGEAALGVCEVMLRDMTDSRRIDAYIRAQLEQSQPPAHTVPASSGGSSQPPDNVVHPIIISHHFWPSLSTSASATVPNSTSSTGVANNPLTMPGQFSVLQQNYTSQFTKFKPDKTLRFLPHLGTITMHLELKDREMDVTVPPLEAALIELFSSPTPSSEEDKDGKEFWTLDELRDGVGGVDKGSVLKALLTWIDLGVVEEVEREDGASLFRVVEVLEERSGASSAGDEGRTRQAVAAQTHAQEVTIPPVASAQQQQAEQMRMYWKFIEGMLTNLGGLPLDRIQSMLRFAPGYDQSVDQLTAFLEAARREGVLVCREGVWKLNK</sequence>
<accession>A0A8H5G7I9</accession>
<dbReference type="GO" id="GO:0070979">
    <property type="term" value="P:protein K11-linked ubiquitination"/>
    <property type="evidence" value="ECO:0007669"/>
    <property type="project" value="TreeGrafter"/>
</dbReference>
<gene>
    <name evidence="9" type="ORF">D9756_003266</name>
</gene>
<dbReference type="InterPro" id="IPR014786">
    <property type="entry name" value="ANAPC2_C"/>
</dbReference>
<dbReference type="PANTHER" id="PTHR45957:SF1">
    <property type="entry name" value="ANAPHASE-PROMOTING COMPLEX SUBUNIT 2"/>
    <property type="match status" value="1"/>
</dbReference>
<dbReference type="SUPFAM" id="SSF46785">
    <property type="entry name" value="Winged helix' DNA-binding domain"/>
    <property type="match status" value="1"/>
</dbReference>
<dbReference type="Proteomes" id="UP000559027">
    <property type="component" value="Unassembled WGS sequence"/>
</dbReference>
<dbReference type="EMBL" id="JAACJO010000004">
    <property type="protein sequence ID" value="KAF5359620.1"/>
    <property type="molecule type" value="Genomic_DNA"/>
</dbReference>
<dbReference type="SMART" id="SM00182">
    <property type="entry name" value="CULLIN"/>
    <property type="match status" value="1"/>
</dbReference>
<evidence type="ECO:0000313" key="10">
    <source>
        <dbReference type="Proteomes" id="UP000559027"/>
    </source>
</evidence>
<keyword evidence="2" id="KW-0132">Cell division</keyword>
<dbReference type="PROSITE" id="PS50069">
    <property type="entry name" value="CULLIN_2"/>
    <property type="match status" value="1"/>
</dbReference>
<dbReference type="GO" id="GO:0005680">
    <property type="term" value="C:anaphase-promoting complex"/>
    <property type="evidence" value="ECO:0007669"/>
    <property type="project" value="TreeGrafter"/>
</dbReference>